<sequence length="295" mass="33259">MLTLINLGHRLLGGNLQSPLLTTPLIKEEVVENPPFNFLALPLDLRLEIYRCIANIASSPYPGESPLYPFFFVSQQVRFEASSVFYAVSGLIFPSPSKCLSFLELTTPHIHFLTSLAISVPDGDTYSLEPIFGMLYEADVPIKTLVLDLQCRRTASAQPDKKHVLAQPVGEHALERARERAQSLETAYQRQKQSRADDLNSADDSIAYPWPSNLGKLKDIRFIAIDGNPSDNWSVEFELAVLCLHERMYRIVGNVDGRAPAWYGRWGDWYWFGSREVTKRGDMIKSLASLNPSLR</sequence>
<accession>A0A194X5B8</accession>
<dbReference type="GeneID" id="28832411"/>
<dbReference type="OrthoDB" id="3539058at2759"/>
<dbReference type="Proteomes" id="UP000070700">
    <property type="component" value="Unassembled WGS sequence"/>
</dbReference>
<proteinExistence type="predicted"/>
<dbReference type="AlphaFoldDB" id="A0A194X5B8"/>
<dbReference type="KEGG" id="psco:LY89DRAFT_783441"/>
<name>A0A194X5B8_MOLSC</name>
<protein>
    <submittedName>
        <fullName evidence="1">Uncharacterized protein</fullName>
    </submittedName>
</protein>
<dbReference type="InParanoid" id="A0A194X5B8"/>
<evidence type="ECO:0000313" key="2">
    <source>
        <dbReference type="Proteomes" id="UP000070700"/>
    </source>
</evidence>
<gene>
    <name evidence="1" type="ORF">LY89DRAFT_783441</name>
</gene>
<dbReference type="EMBL" id="KQ947418">
    <property type="protein sequence ID" value="KUJ15264.1"/>
    <property type="molecule type" value="Genomic_DNA"/>
</dbReference>
<keyword evidence="2" id="KW-1185">Reference proteome</keyword>
<dbReference type="RefSeq" id="XP_018069619.1">
    <property type="nucleotide sequence ID" value="XM_018222685.1"/>
</dbReference>
<reference evidence="1 2" key="1">
    <citation type="submission" date="2015-10" db="EMBL/GenBank/DDBJ databases">
        <title>Full genome of DAOMC 229536 Phialocephala scopiformis, a fungal endophyte of spruce producing the potent anti-insectan compound rugulosin.</title>
        <authorList>
            <consortium name="DOE Joint Genome Institute"/>
            <person name="Walker A.K."/>
            <person name="Frasz S.L."/>
            <person name="Seifert K.A."/>
            <person name="Miller J.D."/>
            <person name="Mondo S.J."/>
            <person name="Labutti K."/>
            <person name="Lipzen A."/>
            <person name="Dockter R."/>
            <person name="Kennedy M."/>
            <person name="Grigoriev I.V."/>
            <person name="Spatafora J.W."/>
        </authorList>
    </citation>
    <scope>NUCLEOTIDE SEQUENCE [LARGE SCALE GENOMIC DNA]</scope>
    <source>
        <strain evidence="1 2">CBS 120377</strain>
    </source>
</reference>
<organism evidence="1 2">
    <name type="scientific">Mollisia scopiformis</name>
    <name type="common">Conifer needle endophyte fungus</name>
    <name type="synonym">Phialocephala scopiformis</name>
    <dbReference type="NCBI Taxonomy" id="149040"/>
    <lineage>
        <taxon>Eukaryota</taxon>
        <taxon>Fungi</taxon>
        <taxon>Dikarya</taxon>
        <taxon>Ascomycota</taxon>
        <taxon>Pezizomycotina</taxon>
        <taxon>Leotiomycetes</taxon>
        <taxon>Helotiales</taxon>
        <taxon>Mollisiaceae</taxon>
        <taxon>Mollisia</taxon>
    </lineage>
</organism>
<evidence type="ECO:0000313" key="1">
    <source>
        <dbReference type="EMBL" id="KUJ15264.1"/>
    </source>
</evidence>